<evidence type="ECO:0000256" key="2">
    <source>
        <dbReference type="SAM" id="SignalP"/>
    </source>
</evidence>
<evidence type="ECO:0000313" key="4">
    <source>
        <dbReference type="Proteomes" id="UP000238823"/>
    </source>
</evidence>
<dbReference type="RefSeq" id="WP_106093517.1">
    <property type="nucleotide sequence ID" value="NZ_PVNL01000130.1"/>
</dbReference>
<protein>
    <recommendedName>
        <fullName evidence="5">Peptidase S8/S53 domain-containing protein</fullName>
    </recommendedName>
</protein>
<evidence type="ECO:0000313" key="3">
    <source>
        <dbReference type="EMBL" id="PRP97346.1"/>
    </source>
</evidence>
<dbReference type="EMBL" id="PVNL01000130">
    <property type="protein sequence ID" value="PRP97346.1"/>
    <property type="molecule type" value="Genomic_DNA"/>
</dbReference>
<dbReference type="GO" id="GO:0004252">
    <property type="term" value="F:serine-type endopeptidase activity"/>
    <property type="evidence" value="ECO:0007669"/>
    <property type="project" value="InterPro"/>
</dbReference>
<feature type="region of interest" description="Disordered" evidence="1">
    <location>
        <begin position="39"/>
        <end position="63"/>
    </location>
</feature>
<dbReference type="InterPro" id="IPR036852">
    <property type="entry name" value="Peptidase_S8/S53_dom_sf"/>
</dbReference>
<evidence type="ECO:0000256" key="1">
    <source>
        <dbReference type="SAM" id="MobiDB-lite"/>
    </source>
</evidence>
<feature type="chain" id="PRO_5015561964" description="Peptidase S8/S53 domain-containing protein" evidence="2">
    <location>
        <begin position="23"/>
        <end position="692"/>
    </location>
</feature>
<evidence type="ECO:0008006" key="5">
    <source>
        <dbReference type="Google" id="ProtNLM"/>
    </source>
</evidence>
<organism evidence="3 4">
    <name type="scientific">Enhygromyxa salina</name>
    <dbReference type="NCBI Taxonomy" id="215803"/>
    <lineage>
        <taxon>Bacteria</taxon>
        <taxon>Pseudomonadati</taxon>
        <taxon>Myxococcota</taxon>
        <taxon>Polyangia</taxon>
        <taxon>Nannocystales</taxon>
        <taxon>Nannocystaceae</taxon>
        <taxon>Enhygromyxa</taxon>
    </lineage>
</organism>
<dbReference type="Gene3D" id="3.40.50.200">
    <property type="entry name" value="Peptidase S8/S53 domain"/>
    <property type="match status" value="1"/>
</dbReference>
<dbReference type="AlphaFoldDB" id="A0A2S9XWV3"/>
<comment type="caution">
    <text evidence="3">The sequence shown here is derived from an EMBL/GenBank/DDBJ whole genome shotgun (WGS) entry which is preliminary data.</text>
</comment>
<proteinExistence type="predicted"/>
<accession>A0A2S9XWV3</accession>
<name>A0A2S9XWV3_9BACT</name>
<sequence length="692" mass="72697">MNYSSCLICLICLIMGSLLLGGCDLDDTQPELLDDVTHETDGPAPFGSIADGEAGPEAEQTWSPTNLPVDPRNACFTQGRLPVIARGSALGVCTFAGLPSGWSVTSLKDKLPVGLQGFIAPADPFGTYCEYVLDENVAEEDAADYYDELVWAMDASPLIVSPRTAGVSCLSAMPMSGLGDNLKLEQEFADTFLASVGRVNPATLALASGHDVNIFLVDNWAGPNLPALDEHGENLARLLELLTEGAEAAIDIIPIVGLPRMDGDVSVVHPGGGVKGTAPDLSVAFMTAATLHLAGNYNALNQTRSIVNASLGGPPLSVDEYASEATQSLIAAMRTLACLGIPVNIAGGNALPHEVVLGEEPDGLLFPGNLDDAFPAPSEVECISMGYGPALLDTIYGYDGWSTDYGSWQPNAISGVDATGDPLTNGRSTGSQTMIAANGVAAHNFALDSFMLTGTSVSTAVMSAASALEWWLDPSLSPVQLSDAIADSGIALGRTADAGVNSGEFMRMVNICMAIQANLATQSIIVSCSTPDPDPYLFIGSRVPQIAAAADLQSVLFTFDLGDAAGSLNNDFPMYFDMTDAMVNPSPTRPACDNCTAGKDVQGPGQHTAYLGMSLTPWTVMLAINEAYLIVYNTNHESNLITLDETIVAAMNNQNTATVVQVDFEYPNLKGAELQLNYDDDITMTVTNLPIW</sequence>
<dbReference type="GO" id="GO:0006508">
    <property type="term" value="P:proteolysis"/>
    <property type="evidence" value="ECO:0007669"/>
    <property type="project" value="InterPro"/>
</dbReference>
<reference evidence="3 4" key="1">
    <citation type="submission" date="2018-03" db="EMBL/GenBank/DDBJ databases">
        <title>Draft Genome Sequences of the Obligatory Marine Myxobacteria Enhygromyxa salina SWB007.</title>
        <authorList>
            <person name="Poehlein A."/>
            <person name="Moghaddam J.A."/>
            <person name="Harms H."/>
            <person name="Alanjari M."/>
            <person name="Koenig G.M."/>
            <person name="Daniel R."/>
            <person name="Schaeberle T.F."/>
        </authorList>
    </citation>
    <scope>NUCLEOTIDE SEQUENCE [LARGE SCALE GENOMIC DNA]</scope>
    <source>
        <strain evidence="3 4">SWB007</strain>
    </source>
</reference>
<gene>
    <name evidence="3" type="ORF">ENSA7_66960</name>
</gene>
<dbReference type="SUPFAM" id="SSF52743">
    <property type="entry name" value="Subtilisin-like"/>
    <property type="match status" value="1"/>
</dbReference>
<dbReference type="CDD" id="cd00306">
    <property type="entry name" value="Peptidases_S8_S53"/>
    <property type="match status" value="1"/>
</dbReference>
<feature type="signal peptide" evidence="2">
    <location>
        <begin position="1"/>
        <end position="22"/>
    </location>
</feature>
<dbReference type="Proteomes" id="UP000238823">
    <property type="component" value="Unassembled WGS sequence"/>
</dbReference>
<keyword evidence="2" id="KW-0732">Signal</keyword>